<accession>A0A0C7QGJ3</accession>
<reference evidence="2 3" key="1">
    <citation type="submission" date="2015-01" db="EMBL/GenBank/DDBJ databases">
        <authorList>
            <person name="Aslett A.Martin."/>
            <person name="De Silva Nishadi"/>
        </authorList>
    </citation>
    <scope>NUCLEOTIDE SEQUENCE [LARGE SCALE GENOMIC DNA]</scope>
    <source>
        <strain evidence="2 3">R28058</strain>
    </source>
</reference>
<gene>
    <name evidence="2" type="ORF">R28058_17241</name>
</gene>
<dbReference type="AlphaFoldDB" id="A0A0C7QGJ3"/>
<proteinExistence type="predicted"/>
<name>A0A0C7QGJ3_PARSO</name>
<protein>
    <submittedName>
        <fullName evidence="2">Uncharacterized protein</fullName>
    </submittedName>
</protein>
<evidence type="ECO:0000256" key="1">
    <source>
        <dbReference type="SAM" id="Phobius"/>
    </source>
</evidence>
<keyword evidence="1" id="KW-1133">Transmembrane helix</keyword>
<organism evidence="2 3">
    <name type="scientific">Paraclostridium sordellii</name>
    <name type="common">Clostridium sordellii</name>
    <dbReference type="NCBI Taxonomy" id="1505"/>
    <lineage>
        <taxon>Bacteria</taxon>
        <taxon>Bacillati</taxon>
        <taxon>Bacillota</taxon>
        <taxon>Clostridia</taxon>
        <taxon>Peptostreptococcales</taxon>
        <taxon>Peptostreptococcaceae</taxon>
        <taxon>Paraclostridium</taxon>
    </lineage>
</organism>
<sequence length="39" mass="4545">MPNKKKKQKSNLNIQLVIAEVILLSSFIDLIKIVIEKFF</sequence>
<evidence type="ECO:0000313" key="2">
    <source>
        <dbReference type="EMBL" id="CEQ03991.1"/>
    </source>
</evidence>
<keyword evidence="1" id="KW-0812">Transmembrane</keyword>
<dbReference type="EMBL" id="CEKZ01000003">
    <property type="protein sequence ID" value="CEQ03991.1"/>
    <property type="molecule type" value="Genomic_DNA"/>
</dbReference>
<evidence type="ECO:0000313" key="3">
    <source>
        <dbReference type="Proteomes" id="UP000049127"/>
    </source>
</evidence>
<feature type="transmembrane region" description="Helical" evidence="1">
    <location>
        <begin position="12"/>
        <end position="35"/>
    </location>
</feature>
<dbReference type="Proteomes" id="UP000049127">
    <property type="component" value="Unassembled WGS sequence"/>
</dbReference>
<keyword evidence="1" id="KW-0472">Membrane</keyword>